<dbReference type="InterPro" id="IPR011050">
    <property type="entry name" value="Pectin_lyase_fold/virulence"/>
</dbReference>
<feature type="signal peptide" evidence="1">
    <location>
        <begin position="1"/>
        <end position="28"/>
    </location>
</feature>
<evidence type="ECO:0000259" key="2">
    <source>
        <dbReference type="Pfam" id="PF13229"/>
    </source>
</evidence>
<sequence length="368" mass="38768">MTRRQLVSLGCVAATLAGGPAAAPPAHAAPHHADGRIVVRPGESIQRAVDAARPGDTVVVLPGIYRESVRITTSHLTLRGVDDRTVIEPAGRRAENDCGRTGNGICVIGTAGAPVRDVQVRSLIVEGFPRNGLWASRTEGLTVHDMAARHNGRWGIALEKSVHSSVQGNDVAESGDAGIFVANAADEHVGAIDARGTLITDNRLSGNRIGITVRRLRNLLVADNTLIGNCAGMFIVGDENRPRAGALTVADNEVTRNNKSCPAVKRLPAVQGSGIVLTGTEEALVERNLIRDNVGTSPLSGGIVLFRSFVDVRNERNLIRGNVVLRNSPADLVNRDPAGKGNRFVRNTCRTSRPAGLCSADASPSTGE</sequence>
<keyword evidence="1" id="KW-0732">Signal</keyword>
<feature type="domain" description="Right handed beta helix" evidence="2">
    <location>
        <begin position="102"/>
        <end position="240"/>
    </location>
</feature>
<evidence type="ECO:0000256" key="1">
    <source>
        <dbReference type="SAM" id="SignalP"/>
    </source>
</evidence>
<evidence type="ECO:0000313" key="4">
    <source>
        <dbReference type="Proteomes" id="UP000654471"/>
    </source>
</evidence>
<organism evidence="3 4">
    <name type="scientific">Streptomyces albospinus</name>
    <dbReference type="NCBI Taxonomy" id="285515"/>
    <lineage>
        <taxon>Bacteria</taxon>
        <taxon>Bacillati</taxon>
        <taxon>Actinomycetota</taxon>
        <taxon>Actinomycetes</taxon>
        <taxon>Kitasatosporales</taxon>
        <taxon>Streptomycetaceae</taxon>
        <taxon>Streptomyces</taxon>
    </lineage>
</organism>
<name>A0ABQ2V0W7_9ACTN</name>
<dbReference type="Pfam" id="PF13229">
    <property type="entry name" value="Beta_helix"/>
    <property type="match status" value="1"/>
</dbReference>
<evidence type="ECO:0000313" key="3">
    <source>
        <dbReference type="EMBL" id="GGU61891.1"/>
    </source>
</evidence>
<reference evidence="4" key="1">
    <citation type="journal article" date="2019" name="Int. J. Syst. Evol. Microbiol.">
        <title>The Global Catalogue of Microorganisms (GCM) 10K type strain sequencing project: providing services to taxonomists for standard genome sequencing and annotation.</title>
        <authorList>
            <consortium name="The Broad Institute Genomics Platform"/>
            <consortium name="The Broad Institute Genome Sequencing Center for Infectious Disease"/>
            <person name="Wu L."/>
            <person name="Ma J."/>
        </authorList>
    </citation>
    <scope>NUCLEOTIDE SEQUENCE [LARGE SCALE GENOMIC DNA]</scope>
    <source>
        <strain evidence="4">JCM 3399</strain>
    </source>
</reference>
<accession>A0ABQ2V0W7</accession>
<dbReference type="InterPro" id="IPR006626">
    <property type="entry name" value="PbH1"/>
</dbReference>
<dbReference type="SUPFAM" id="SSF51126">
    <property type="entry name" value="Pectin lyase-like"/>
    <property type="match status" value="1"/>
</dbReference>
<dbReference type="Proteomes" id="UP000654471">
    <property type="component" value="Unassembled WGS sequence"/>
</dbReference>
<dbReference type="SMART" id="SM00710">
    <property type="entry name" value="PbH1"/>
    <property type="match status" value="6"/>
</dbReference>
<protein>
    <recommendedName>
        <fullName evidence="2">Right handed beta helix domain-containing protein</fullName>
    </recommendedName>
</protein>
<gene>
    <name evidence="3" type="ORF">GCM10010211_28650</name>
</gene>
<dbReference type="InterPro" id="IPR012334">
    <property type="entry name" value="Pectin_lyas_fold"/>
</dbReference>
<feature type="chain" id="PRO_5047086739" description="Right handed beta helix domain-containing protein" evidence="1">
    <location>
        <begin position="29"/>
        <end position="368"/>
    </location>
</feature>
<dbReference type="InterPro" id="IPR039448">
    <property type="entry name" value="Beta_helix"/>
</dbReference>
<comment type="caution">
    <text evidence="3">The sequence shown here is derived from an EMBL/GenBank/DDBJ whole genome shotgun (WGS) entry which is preliminary data.</text>
</comment>
<keyword evidence="4" id="KW-1185">Reference proteome</keyword>
<dbReference type="EMBL" id="BMRP01000008">
    <property type="protein sequence ID" value="GGU61891.1"/>
    <property type="molecule type" value="Genomic_DNA"/>
</dbReference>
<proteinExistence type="predicted"/>
<dbReference type="Gene3D" id="2.160.20.10">
    <property type="entry name" value="Single-stranded right-handed beta-helix, Pectin lyase-like"/>
    <property type="match status" value="1"/>
</dbReference>